<dbReference type="PANTHER" id="PTHR24345">
    <property type="entry name" value="SERINE/THREONINE-PROTEIN KINASE PLK"/>
    <property type="match status" value="1"/>
</dbReference>
<accession>C9ZSM8</accession>
<dbReference type="Gene3D" id="3.30.200.20">
    <property type="entry name" value="Phosphorylase Kinase, domain 1"/>
    <property type="match status" value="1"/>
</dbReference>
<dbReference type="Gene3D" id="1.10.510.10">
    <property type="entry name" value="Transferase(Phosphotransferase) domain 1"/>
    <property type="match status" value="1"/>
</dbReference>
<feature type="domain" description="Protein kinase" evidence="6">
    <location>
        <begin position="21"/>
        <end position="282"/>
    </location>
</feature>
<keyword evidence="5" id="KW-0067">ATP-binding</keyword>
<keyword evidence="4 7" id="KW-0418">Kinase</keyword>
<dbReference type="GO" id="GO:0004674">
    <property type="term" value="F:protein serine/threonine kinase activity"/>
    <property type="evidence" value="ECO:0007669"/>
    <property type="project" value="UniProtKB-KW"/>
</dbReference>
<dbReference type="SUPFAM" id="SSF56112">
    <property type="entry name" value="Protein kinase-like (PK-like)"/>
    <property type="match status" value="1"/>
</dbReference>
<dbReference type="RefSeq" id="XP_011774693.1">
    <property type="nucleotide sequence ID" value="XM_011776391.1"/>
</dbReference>
<evidence type="ECO:0000256" key="5">
    <source>
        <dbReference type="ARBA" id="ARBA00022840"/>
    </source>
</evidence>
<dbReference type="KEGG" id="tbg:TbgDal_VII3540"/>
<evidence type="ECO:0000313" key="8">
    <source>
        <dbReference type="Proteomes" id="UP000002316"/>
    </source>
</evidence>
<evidence type="ECO:0000259" key="6">
    <source>
        <dbReference type="PROSITE" id="PS50011"/>
    </source>
</evidence>
<dbReference type="EC" id="2.7.1.-" evidence="7"/>
<dbReference type="PANTHER" id="PTHR24345:SF91">
    <property type="entry name" value="SERINE_THREONINE-PROTEIN KINASE PLK4"/>
    <property type="match status" value="1"/>
</dbReference>
<gene>
    <name evidence="7" type="ORF">TbgDal_VII3540</name>
</gene>
<keyword evidence="3" id="KW-0547">Nucleotide-binding</keyword>
<evidence type="ECO:0000256" key="4">
    <source>
        <dbReference type="ARBA" id="ARBA00022777"/>
    </source>
</evidence>
<dbReference type="AlphaFoldDB" id="C9ZSM8"/>
<sequence length="624" mass="70115">MLLHYRTLVMATSRKQVVGKYELGKVLASGYFDCRTRICTHIVTGAQYVVRIYSKSTLAEAQWMWDRTRDAIHVMRTLPKHENIIEISELFETESSLYILMQLFAPMHLTKMYTTVGESGQRERVPIQRTKALFLQVVRGLRHMHDCSVVHLGLAPDHVMVNDRDHVKIGNLVSCKYVPKGTKLCRDIRGTMHTVAPEVLRNGEYDPYLADSWSMGVLLYFMLHNGRYPHDGANTTKNILYNRIRPPDPKLPAEALNLLQQLLSHNPGSRMRVEQIADHPFFATEHKDVDTGRTEQQAARYTGVVPSLWASRTAHIPVVLRAPLKERVQYSGSREDAAAYLIQMCYKAFRGRKRRFSDRFLSTQPRGSINRSRSQVVEVVCPSSRSRRRKNYQTPHGDTEAAFGQERTHLSSQHYQQRWSAVTNTEMQQGELGSRTSSINSGFAKCGEGPADPAEGSSFFGFSGSESEGSPMNATQGSHFNFSLKSGNLPLTLPPLRRQGGPCKLGCDPTLDAPVGTPPNSTFDGPGNASPTTASVCNEVVRAASFRLRVPSMLHLKAAEAFSRDLDLRGPGFTHFNTRVDPGRRCPVCDRPPAQRMNRKQPYLNTPYEYKEGKFTIKTVADSD</sequence>
<name>C9ZSM8_TRYB9</name>
<evidence type="ECO:0000256" key="2">
    <source>
        <dbReference type="ARBA" id="ARBA00022679"/>
    </source>
</evidence>
<dbReference type="OrthoDB" id="541276at2759"/>
<organism evidence="7 8">
    <name type="scientific">Trypanosoma brucei gambiense (strain MHOM/CI/86/DAL972)</name>
    <dbReference type="NCBI Taxonomy" id="679716"/>
    <lineage>
        <taxon>Eukaryota</taxon>
        <taxon>Discoba</taxon>
        <taxon>Euglenozoa</taxon>
        <taxon>Kinetoplastea</taxon>
        <taxon>Metakinetoplastina</taxon>
        <taxon>Trypanosomatida</taxon>
        <taxon>Trypanosomatidae</taxon>
        <taxon>Trypanosoma</taxon>
    </lineage>
</organism>
<dbReference type="InterPro" id="IPR000719">
    <property type="entry name" value="Prot_kinase_dom"/>
</dbReference>
<dbReference type="GO" id="GO:0005634">
    <property type="term" value="C:nucleus"/>
    <property type="evidence" value="ECO:0007669"/>
    <property type="project" value="TreeGrafter"/>
</dbReference>
<reference evidence="8" key="1">
    <citation type="journal article" date="2010" name="PLoS Negl. Trop. Dis.">
        <title>The genome sequence of Trypanosoma brucei gambiense, causative agent of chronic human african trypanosomiasis.</title>
        <authorList>
            <person name="Jackson A.P."/>
            <person name="Sanders M."/>
            <person name="Berry A."/>
            <person name="McQuillan J."/>
            <person name="Aslett M.A."/>
            <person name="Quail M.A."/>
            <person name="Chukualim B."/>
            <person name="Capewell P."/>
            <person name="MacLeod A."/>
            <person name="Melville S.E."/>
            <person name="Gibson W."/>
            <person name="Barry J.D."/>
            <person name="Berriman M."/>
            <person name="Hertz-Fowler C."/>
        </authorList>
    </citation>
    <scope>NUCLEOTIDE SEQUENCE [LARGE SCALE GENOMIC DNA]</scope>
    <source>
        <strain evidence="8">MHOM/CI/86/DAL972</strain>
    </source>
</reference>
<dbReference type="Pfam" id="PF00069">
    <property type="entry name" value="Pkinase"/>
    <property type="match status" value="1"/>
</dbReference>
<protein>
    <submittedName>
        <fullName evidence="7">Protein kinase, putative</fullName>
        <ecNumber evidence="7">2.7.1.-</ecNumber>
    </submittedName>
</protein>
<dbReference type="EMBL" id="FN554970">
    <property type="protein sequence ID" value="CBH12412.1"/>
    <property type="molecule type" value="Genomic_DNA"/>
</dbReference>
<evidence type="ECO:0000256" key="3">
    <source>
        <dbReference type="ARBA" id="ARBA00022741"/>
    </source>
</evidence>
<keyword evidence="2 7" id="KW-0808">Transferase</keyword>
<proteinExistence type="predicted"/>
<dbReference type="VEuPathDB" id="TriTrypDB:Tbg972.7.3540"/>
<dbReference type="GO" id="GO:0005524">
    <property type="term" value="F:ATP binding"/>
    <property type="evidence" value="ECO:0007669"/>
    <property type="project" value="UniProtKB-KW"/>
</dbReference>
<dbReference type="GeneID" id="23862543"/>
<evidence type="ECO:0000313" key="7">
    <source>
        <dbReference type="EMBL" id="CBH12412.1"/>
    </source>
</evidence>
<dbReference type="PROSITE" id="PS50011">
    <property type="entry name" value="PROTEIN_KINASE_DOM"/>
    <property type="match status" value="1"/>
</dbReference>
<dbReference type="Proteomes" id="UP000002316">
    <property type="component" value="Chromosome 7"/>
</dbReference>
<evidence type="ECO:0000256" key="1">
    <source>
        <dbReference type="ARBA" id="ARBA00022527"/>
    </source>
</evidence>
<dbReference type="InterPro" id="IPR011009">
    <property type="entry name" value="Kinase-like_dom_sf"/>
</dbReference>
<keyword evidence="1" id="KW-0723">Serine/threonine-protein kinase</keyword>